<protein>
    <recommendedName>
        <fullName evidence="4">DUF4906 domain-containing protein</fullName>
    </recommendedName>
</protein>
<evidence type="ECO:0000313" key="2">
    <source>
        <dbReference type="EMBL" id="MBB4624516.1"/>
    </source>
</evidence>
<evidence type="ECO:0000313" key="3">
    <source>
        <dbReference type="Proteomes" id="UP000533637"/>
    </source>
</evidence>
<reference evidence="2 3" key="1">
    <citation type="submission" date="2020-08" db="EMBL/GenBank/DDBJ databases">
        <title>Genomic Encyclopedia of Type Strains, Phase IV (KMG-IV): sequencing the most valuable type-strain genomes for metagenomic binning, comparative biology and taxonomic classification.</title>
        <authorList>
            <person name="Goeker M."/>
        </authorList>
    </citation>
    <scope>NUCLEOTIDE SEQUENCE [LARGE SCALE GENOMIC DNA]</scope>
    <source>
        <strain evidence="2 3">DSM 102983</strain>
    </source>
</reference>
<dbReference type="Proteomes" id="UP000533637">
    <property type="component" value="Unassembled WGS sequence"/>
</dbReference>
<evidence type="ECO:0000256" key="1">
    <source>
        <dbReference type="SAM" id="SignalP"/>
    </source>
</evidence>
<feature type="signal peptide" evidence="1">
    <location>
        <begin position="1"/>
        <end position="24"/>
    </location>
</feature>
<feature type="chain" id="PRO_5045320730" description="DUF4906 domain-containing protein" evidence="1">
    <location>
        <begin position="25"/>
        <end position="776"/>
    </location>
</feature>
<sequence length="776" mass="85608">MERYSKWLTLMSATLFFLLLHATACVDEQEIGKVHGGLVFMEMTVPGLEIPTVTRSMEGNKGEAVVKTIDLLIFDKSAPARLIQHLEVKNFSQNESGDDYKIEFKLDLLKDENVGSVVLVANAAREVKAALPDNPVDTEKQDFLEELVFKTSAGKDGSYKWNVSEPGYTPIPMYGETSVSGITPGMSITGVELIRMLARIDVENKVSSDVFNLQEIYLVNYHTAGFIAPAWNESDGVLLKESDEKYPYSRNLDPRIPGAAGKPDATQDAAMKYTYMQEAGSAGPLLAGEIYAYEEPKAGSVAGVCLILKGIYQGTEYYYRVNFTSDKTDPGSGSGVKTGDDVPLYRNHKYIVTVTAAEGIGYTTFDQALKSASVLSNLKTSILIVDMTGIKNIVYDGQYFMGTEGKMVDIPWSIDKLLNHRVSSDYYGDWKAEVIDSMTTGWLKFANGYASEKGTDINSGFKLDLKEVDSPWDGNDYVSGKIVFTAGRLRDTMIVRRVAMADMFARSNIVLSSGKLTFAVTEEDNNTIPANSQGVFCKWGSLFMFAPAGIPYDPVKHIVYYPPETSVGNLGGGLIGWDQVPYAHDNFGFDTPPLTGDNMDAFREYEDEVGFNASEGIGDICRYISSKEGWVEGKWRLPTYQDLDLLYDETPTKPQLPAGGDFANVTADYNLHADSHRDGKSLLNSGLQLGARASGSIVPDRDKKTPPSGTVYLPVSGHRYPNGDGDVVHIGAYGYYWSSTPYDGITVNYPLLYRKGLEFYDADRSYAFPIRCIRDY</sequence>
<gene>
    <name evidence="2" type="ORF">GGQ57_004447</name>
</gene>
<evidence type="ECO:0008006" key="4">
    <source>
        <dbReference type="Google" id="ProtNLM"/>
    </source>
</evidence>
<keyword evidence="1" id="KW-0732">Signal</keyword>
<proteinExistence type="predicted"/>
<name>A0ABR6KSP8_9BACT</name>
<comment type="caution">
    <text evidence="2">The sequence shown here is derived from an EMBL/GenBank/DDBJ whole genome shotgun (WGS) entry which is preliminary data.</text>
</comment>
<keyword evidence="3" id="KW-1185">Reference proteome</keyword>
<accession>A0ABR6KSP8</accession>
<dbReference type="EMBL" id="JACHOC010000010">
    <property type="protein sequence ID" value="MBB4624516.1"/>
    <property type="molecule type" value="Genomic_DNA"/>
</dbReference>
<organism evidence="2 3">
    <name type="scientific">Parabacteroides faecis</name>
    <dbReference type="NCBI Taxonomy" id="1217282"/>
    <lineage>
        <taxon>Bacteria</taxon>
        <taxon>Pseudomonadati</taxon>
        <taxon>Bacteroidota</taxon>
        <taxon>Bacteroidia</taxon>
        <taxon>Bacteroidales</taxon>
        <taxon>Tannerellaceae</taxon>
        <taxon>Parabacteroides</taxon>
    </lineage>
</organism>
<dbReference type="RefSeq" id="WP_183672139.1">
    <property type="nucleotide sequence ID" value="NZ_BMPB01000009.1"/>
</dbReference>